<protein>
    <submittedName>
        <fullName evidence="2">Uncharacterized protein</fullName>
    </submittedName>
</protein>
<dbReference type="RefSeq" id="WP_174757006.1">
    <property type="nucleotide sequence ID" value="NZ_BSOV01000005.1"/>
</dbReference>
<feature type="signal peptide" evidence="1">
    <location>
        <begin position="1"/>
        <end position="22"/>
    </location>
</feature>
<accession>A0A6N1AG38</accession>
<dbReference type="Proteomes" id="UP000509702">
    <property type="component" value="Plasmid unnamed2"/>
</dbReference>
<feature type="chain" id="PRO_5027060462" evidence="1">
    <location>
        <begin position="23"/>
        <end position="69"/>
    </location>
</feature>
<geneLocation type="plasmid" evidence="2 3">
    <name>unnamed2</name>
</geneLocation>
<dbReference type="EMBL" id="CP054616">
    <property type="protein sequence ID" value="QKS49367.1"/>
    <property type="molecule type" value="Genomic_DNA"/>
</dbReference>
<proteinExistence type="predicted"/>
<keyword evidence="2" id="KW-0614">Plasmid</keyword>
<evidence type="ECO:0000313" key="3">
    <source>
        <dbReference type="Proteomes" id="UP000509702"/>
    </source>
</evidence>
<evidence type="ECO:0000256" key="1">
    <source>
        <dbReference type="SAM" id="SignalP"/>
    </source>
</evidence>
<organism evidence="2 3">
    <name type="scientific">Azospirillum oryzae</name>
    <dbReference type="NCBI Taxonomy" id="286727"/>
    <lineage>
        <taxon>Bacteria</taxon>
        <taxon>Pseudomonadati</taxon>
        <taxon>Pseudomonadota</taxon>
        <taxon>Alphaproteobacteria</taxon>
        <taxon>Rhodospirillales</taxon>
        <taxon>Azospirillaceae</taxon>
        <taxon>Azospirillum</taxon>
    </lineage>
</organism>
<dbReference type="AlphaFoldDB" id="A0A6N1AG38"/>
<keyword evidence="1" id="KW-0732">Signal</keyword>
<evidence type="ECO:0000313" key="2">
    <source>
        <dbReference type="EMBL" id="QKS49367.1"/>
    </source>
</evidence>
<name>A0A6N1AG38_9PROT</name>
<reference evidence="2 3" key="1">
    <citation type="submission" date="2020-06" db="EMBL/GenBank/DDBJ databases">
        <title>Complete genome of Azosprillum oryzae KACC14407.</title>
        <authorList>
            <person name="Kim M."/>
            <person name="Park Y.-J."/>
            <person name="Shin J.-H."/>
        </authorList>
    </citation>
    <scope>NUCLEOTIDE SEQUENCE [LARGE SCALE GENOMIC DNA]</scope>
    <source>
        <strain evidence="2 3">KACC 14407</strain>
        <plasmid evidence="2 3">unnamed2</plasmid>
    </source>
</reference>
<gene>
    <name evidence="2" type="ORF">HUE56_02330</name>
</gene>
<sequence length="69" mass="7241">MQASMCCMLSWMRACHQGVAFAHSFAGMPGLPMLNPPRPPADVLPFPARRAARGGGLGGPAVVIPLGRR</sequence>
<dbReference type="KEGG" id="aoz:HUE56_02330"/>
<keyword evidence="3" id="KW-1185">Reference proteome</keyword>